<evidence type="ECO:0000259" key="5">
    <source>
        <dbReference type="PROSITE" id="PS50977"/>
    </source>
</evidence>
<dbReference type="EMBL" id="JACBZR010000001">
    <property type="protein sequence ID" value="NYI80163.1"/>
    <property type="molecule type" value="Genomic_DNA"/>
</dbReference>
<name>A0A7Z0IUU6_9ACTN</name>
<feature type="DNA-binding region" description="H-T-H motif" evidence="4">
    <location>
        <begin position="29"/>
        <end position="48"/>
    </location>
</feature>
<organism evidence="6 7">
    <name type="scientific">Nocardioides panzhihuensis</name>
    <dbReference type="NCBI Taxonomy" id="860243"/>
    <lineage>
        <taxon>Bacteria</taxon>
        <taxon>Bacillati</taxon>
        <taxon>Actinomycetota</taxon>
        <taxon>Actinomycetes</taxon>
        <taxon>Propionibacteriales</taxon>
        <taxon>Nocardioidaceae</taxon>
        <taxon>Nocardioides</taxon>
    </lineage>
</organism>
<gene>
    <name evidence="6" type="ORF">BJ988_004811</name>
</gene>
<dbReference type="PROSITE" id="PS50977">
    <property type="entry name" value="HTH_TETR_2"/>
    <property type="match status" value="1"/>
</dbReference>
<dbReference type="Pfam" id="PF00440">
    <property type="entry name" value="TetR_N"/>
    <property type="match status" value="1"/>
</dbReference>
<evidence type="ECO:0000256" key="4">
    <source>
        <dbReference type="PROSITE-ProRule" id="PRU00335"/>
    </source>
</evidence>
<dbReference type="RefSeq" id="WP_179660383.1">
    <property type="nucleotide sequence ID" value="NZ_JACBZR010000001.1"/>
</dbReference>
<dbReference type="Proteomes" id="UP000564496">
    <property type="component" value="Unassembled WGS sequence"/>
</dbReference>
<keyword evidence="3" id="KW-0804">Transcription</keyword>
<evidence type="ECO:0000256" key="1">
    <source>
        <dbReference type="ARBA" id="ARBA00023015"/>
    </source>
</evidence>
<dbReference type="SUPFAM" id="SSF46689">
    <property type="entry name" value="Homeodomain-like"/>
    <property type="match status" value="1"/>
</dbReference>
<keyword evidence="2 4" id="KW-0238">DNA-binding</keyword>
<keyword evidence="7" id="KW-1185">Reference proteome</keyword>
<reference evidence="6 7" key="1">
    <citation type="submission" date="2020-07" db="EMBL/GenBank/DDBJ databases">
        <title>Sequencing the genomes of 1000 actinobacteria strains.</title>
        <authorList>
            <person name="Klenk H.-P."/>
        </authorList>
    </citation>
    <scope>NUCLEOTIDE SEQUENCE [LARGE SCALE GENOMIC DNA]</scope>
    <source>
        <strain evidence="6 7">DSM 26487</strain>
    </source>
</reference>
<sequence>MGRPRRHDLDDLLGHARNLWIERGADGLTIRALSSASGASNGAVYHAFRSRAGLLAGVWAQEAGRFLVFQRERVREAMLDGEATSALVAAALAPATYATDNADGARLLLAVTADDLLGADPGEPARTQLIDLQKELGTLLVDLASALWDRRDRAAVEVVRHCVVTLPGALLLQAESIADPLAAHSLEHAVRGIATAVPPASGV</sequence>
<evidence type="ECO:0000313" key="7">
    <source>
        <dbReference type="Proteomes" id="UP000564496"/>
    </source>
</evidence>
<evidence type="ECO:0000256" key="2">
    <source>
        <dbReference type="ARBA" id="ARBA00023125"/>
    </source>
</evidence>
<dbReference type="InterPro" id="IPR009057">
    <property type="entry name" value="Homeodomain-like_sf"/>
</dbReference>
<dbReference type="GO" id="GO:0003677">
    <property type="term" value="F:DNA binding"/>
    <property type="evidence" value="ECO:0007669"/>
    <property type="project" value="UniProtKB-UniRule"/>
</dbReference>
<evidence type="ECO:0000256" key="3">
    <source>
        <dbReference type="ARBA" id="ARBA00023163"/>
    </source>
</evidence>
<evidence type="ECO:0000313" key="6">
    <source>
        <dbReference type="EMBL" id="NYI80163.1"/>
    </source>
</evidence>
<dbReference type="PANTHER" id="PTHR47506:SF1">
    <property type="entry name" value="HTH-TYPE TRANSCRIPTIONAL REGULATOR YJDC"/>
    <property type="match status" value="1"/>
</dbReference>
<comment type="caution">
    <text evidence="6">The sequence shown here is derived from an EMBL/GenBank/DDBJ whole genome shotgun (WGS) entry which is preliminary data.</text>
</comment>
<accession>A0A7Z0IUU6</accession>
<protein>
    <submittedName>
        <fullName evidence="6">AcrR family transcriptional regulator</fullName>
    </submittedName>
</protein>
<dbReference type="Gene3D" id="1.10.357.10">
    <property type="entry name" value="Tetracycline Repressor, domain 2"/>
    <property type="match status" value="1"/>
</dbReference>
<dbReference type="AlphaFoldDB" id="A0A7Z0IUU6"/>
<keyword evidence="1" id="KW-0805">Transcription regulation</keyword>
<feature type="domain" description="HTH tetR-type" evidence="5">
    <location>
        <begin position="6"/>
        <end position="66"/>
    </location>
</feature>
<dbReference type="PANTHER" id="PTHR47506">
    <property type="entry name" value="TRANSCRIPTIONAL REGULATORY PROTEIN"/>
    <property type="match status" value="1"/>
</dbReference>
<dbReference type="InterPro" id="IPR001647">
    <property type="entry name" value="HTH_TetR"/>
</dbReference>
<proteinExistence type="predicted"/>